<dbReference type="Pfam" id="PF01476">
    <property type="entry name" value="LysM"/>
    <property type="match status" value="1"/>
</dbReference>
<proteinExistence type="predicted"/>
<feature type="signal peptide" evidence="2">
    <location>
        <begin position="1"/>
        <end position="23"/>
    </location>
</feature>
<protein>
    <submittedName>
        <fullName evidence="4">LysM peptidoglycan-binding domain-containing protein</fullName>
    </submittedName>
</protein>
<keyword evidence="2" id="KW-0732">Signal</keyword>
<evidence type="ECO:0000259" key="3">
    <source>
        <dbReference type="PROSITE" id="PS51782"/>
    </source>
</evidence>
<name>A0A517D8H4_LIMRT</name>
<feature type="domain" description="LysM" evidence="3">
    <location>
        <begin position="30"/>
        <end position="75"/>
    </location>
</feature>
<accession>A0A517D8H4</accession>
<evidence type="ECO:0000313" key="5">
    <source>
        <dbReference type="Proteomes" id="UP000316394"/>
    </source>
</evidence>
<dbReference type="Proteomes" id="UP000316394">
    <property type="component" value="Plasmid unnamed"/>
</dbReference>
<reference evidence="4 5" key="1">
    <citation type="submission" date="2019-07" db="EMBL/GenBank/DDBJ databases">
        <title>Gastrointestinal microbiota of Peromyscus leucopus, the white-footed mouse.</title>
        <authorList>
            <person name="Milovic A."/>
            <person name="Bassam K."/>
            <person name="Barbour A.G."/>
        </authorList>
    </citation>
    <scope>NUCLEOTIDE SEQUENCE [LARGE SCALE GENOMIC DNA]</scope>
    <source>
        <strain evidence="4 5">LL7</strain>
        <plasmid evidence="4 5">unnamed</plasmid>
    </source>
</reference>
<feature type="region of interest" description="Disordered" evidence="1">
    <location>
        <begin position="86"/>
        <end position="124"/>
    </location>
</feature>
<organism evidence="4 5">
    <name type="scientific">Limosilactobacillus reuteri</name>
    <name type="common">Lactobacillus reuteri</name>
    <dbReference type="NCBI Taxonomy" id="1598"/>
    <lineage>
        <taxon>Bacteria</taxon>
        <taxon>Bacillati</taxon>
        <taxon>Bacillota</taxon>
        <taxon>Bacilli</taxon>
        <taxon>Lactobacillales</taxon>
        <taxon>Lactobacillaceae</taxon>
        <taxon>Limosilactobacillus</taxon>
    </lineage>
</organism>
<dbReference type="Gene3D" id="3.10.350.10">
    <property type="entry name" value="LysM domain"/>
    <property type="match status" value="1"/>
</dbReference>
<dbReference type="EMBL" id="CP041677">
    <property type="protein sequence ID" value="QDR73653.1"/>
    <property type="molecule type" value="Genomic_DNA"/>
</dbReference>
<gene>
    <name evidence="4" type="ORF">FOD75_11205</name>
</gene>
<dbReference type="InterPro" id="IPR018392">
    <property type="entry name" value="LysM"/>
</dbReference>
<geneLocation type="plasmid" evidence="4 5">
    <name>unnamed</name>
</geneLocation>
<keyword evidence="4" id="KW-0614">Plasmid</keyword>
<evidence type="ECO:0000313" key="4">
    <source>
        <dbReference type="EMBL" id="QDR73653.1"/>
    </source>
</evidence>
<feature type="chain" id="PRO_5039203856" evidence="2">
    <location>
        <begin position="24"/>
        <end position="201"/>
    </location>
</feature>
<evidence type="ECO:0000256" key="1">
    <source>
        <dbReference type="SAM" id="MobiDB-lite"/>
    </source>
</evidence>
<feature type="compositionally biased region" description="Low complexity" evidence="1">
    <location>
        <begin position="86"/>
        <end position="123"/>
    </location>
</feature>
<dbReference type="RefSeq" id="WP_144228006.1">
    <property type="nucleotide sequence ID" value="NZ_CP041677.1"/>
</dbReference>
<dbReference type="SUPFAM" id="SSF54106">
    <property type="entry name" value="LysM domain"/>
    <property type="match status" value="1"/>
</dbReference>
<sequence length="201" mass="21333">MKVKTKRSLMLLSGAAFAGTATAALDAHADTVTVQKGDTTWQLAKDHQTSVGQIVKDNNLSNNGRLIYVGQTLQINGVSDANAQAATTTSTDTTQQQSTDTTQSATQATPQTQQQSTTSYTSSVSGNEAAAKEWIAARESGGSYTAVNASSGAYGRYQLLPGYLNGDYSPANQERVADNYVAGRYGSWTAAQAFWQAHGWY</sequence>
<dbReference type="InterPro" id="IPR036779">
    <property type="entry name" value="LysM_dom_sf"/>
</dbReference>
<dbReference type="CDD" id="cd00118">
    <property type="entry name" value="LysM"/>
    <property type="match status" value="1"/>
</dbReference>
<dbReference type="SMART" id="SM00257">
    <property type="entry name" value="LysM"/>
    <property type="match status" value="1"/>
</dbReference>
<dbReference type="AlphaFoldDB" id="A0A517D8H4"/>
<evidence type="ECO:0000256" key="2">
    <source>
        <dbReference type="SAM" id="SignalP"/>
    </source>
</evidence>
<dbReference type="PROSITE" id="PS51782">
    <property type="entry name" value="LYSM"/>
    <property type="match status" value="1"/>
</dbReference>